<dbReference type="InterPro" id="IPR017850">
    <property type="entry name" value="Alkaline_phosphatase_core_sf"/>
</dbReference>
<dbReference type="PANTHER" id="PTHR45953:SF1">
    <property type="entry name" value="IDURONATE 2-SULFATASE"/>
    <property type="match status" value="1"/>
</dbReference>
<organism evidence="4 5">
    <name type="scientific">Ruegeria haliotis</name>
    <dbReference type="NCBI Taxonomy" id="2747601"/>
    <lineage>
        <taxon>Bacteria</taxon>
        <taxon>Pseudomonadati</taxon>
        <taxon>Pseudomonadota</taxon>
        <taxon>Alphaproteobacteria</taxon>
        <taxon>Rhodobacterales</taxon>
        <taxon>Roseobacteraceae</taxon>
        <taxon>Ruegeria</taxon>
    </lineage>
</organism>
<proteinExistence type="predicted"/>
<gene>
    <name evidence="4" type="ORF">HW561_22725</name>
</gene>
<dbReference type="PANTHER" id="PTHR45953">
    <property type="entry name" value="IDURONATE 2-SULFATASE"/>
    <property type="match status" value="1"/>
</dbReference>
<feature type="domain" description="Sulfatase N-terminal" evidence="3">
    <location>
        <begin position="5"/>
        <end position="374"/>
    </location>
</feature>
<evidence type="ECO:0000259" key="3">
    <source>
        <dbReference type="Pfam" id="PF00884"/>
    </source>
</evidence>
<dbReference type="RefSeq" id="WP_176867638.1">
    <property type="nucleotide sequence ID" value="NZ_JABXWT010000035.1"/>
</dbReference>
<dbReference type="Pfam" id="PF00884">
    <property type="entry name" value="Sulfatase"/>
    <property type="match status" value="1"/>
</dbReference>
<sequence>MKLIRNVLLVIADQWRGDSIACWGHPDVKTPHLDAFAAEAMSFQRHHAQAAPCGPSRASLLTGLYLMNHRQVSNETPLPASIPTLAHLVSDSGRSPVLFGYTDTPNDPDKRTQLQPWVCPGFETRTGFFYHDGFGAWRDWLQENGVEIELGDDPESIFLPKGGYDPAAPDAPCQYPAEFSDTAFMFGAARDYISEMGDQPWFVNLNCLRPHPPMVAPEPYNQLLDPANLSIPARHQSPTQVADSHPFLAASLSAYGAKRYFRHDLAPDEVTDIHDRTMRAAYYGNMAEVDDKFGALIAELKANGQYDDTLIIFTSDHADQLGDNWIYGRRGPFPGLFHVPLMIRDPRHPVSHGTQSSEFTETIDVLPTIADAIGQPTPQCDGHSLSGFLQGNPPANWREHTVWEADFRELRLNLDLAHLLPEQVDDCCFSALMSRDWLYIHFPAQPALLYDLNADPHCQCNLAEDPVHAADLATCAQALLSHRIKHTPKQLSDYWLPYATSGKAQKIWNTGGDAC</sequence>
<dbReference type="InterPro" id="IPR000917">
    <property type="entry name" value="Sulfatase_N"/>
</dbReference>
<keyword evidence="1" id="KW-0479">Metal-binding</keyword>
<reference evidence="4 5" key="1">
    <citation type="submission" date="2020-06" db="EMBL/GenBank/DDBJ databases">
        <authorList>
            <person name="Cao W.R."/>
        </authorList>
    </citation>
    <scope>NUCLEOTIDE SEQUENCE [LARGE SCALE GENOMIC DNA]</scope>
    <source>
        <strain evidence="4 5">B1Z28</strain>
    </source>
</reference>
<accession>A0ABX2PYH9</accession>
<evidence type="ECO:0000313" key="5">
    <source>
        <dbReference type="Proteomes" id="UP000630805"/>
    </source>
</evidence>
<evidence type="ECO:0000256" key="1">
    <source>
        <dbReference type="ARBA" id="ARBA00022723"/>
    </source>
</evidence>
<keyword evidence="2" id="KW-0378">Hydrolase</keyword>
<dbReference type="SUPFAM" id="SSF53649">
    <property type="entry name" value="Alkaline phosphatase-like"/>
    <property type="match status" value="1"/>
</dbReference>
<evidence type="ECO:0000256" key="2">
    <source>
        <dbReference type="ARBA" id="ARBA00022801"/>
    </source>
</evidence>
<keyword evidence="5" id="KW-1185">Reference proteome</keyword>
<name>A0ABX2PYH9_9RHOB</name>
<evidence type="ECO:0000313" key="4">
    <source>
        <dbReference type="EMBL" id="NVO58597.1"/>
    </source>
</evidence>
<comment type="caution">
    <text evidence="4">The sequence shown here is derived from an EMBL/GenBank/DDBJ whole genome shotgun (WGS) entry which is preliminary data.</text>
</comment>
<dbReference type="Gene3D" id="3.40.720.10">
    <property type="entry name" value="Alkaline Phosphatase, subunit A"/>
    <property type="match status" value="1"/>
</dbReference>
<protein>
    <submittedName>
        <fullName evidence="4">Sulfatase-like hydrolase/transferase</fullName>
    </submittedName>
</protein>
<dbReference type="EMBL" id="JABXWT010000035">
    <property type="protein sequence ID" value="NVO58597.1"/>
    <property type="molecule type" value="Genomic_DNA"/>
</dbReference>
<dbReference type="Proteomes" id="UP000630805">
    <property type="component" value="Unassembled WGS sequence"/>
</dbReference>